<dbReference type="RefSeq" id="WP_090485545.1">
    <property type="nucleotide sequence ID" value="NZ_VTVE01000001.1"/>
</dbReference>
<dbReference type="PROSITE" id="PS51257">
    <property type="entry name" value="PROKAR_LIPOPROTEIN"/>
    <property type="match status" value="1"/>
</dbReference>
<dbReference type="PROSITE" id="PS51379">
    <property type="entry name" value="4FE4S_FER_2"/>
    <property type="match status" value="1"/>
</dbReference>
<proteinExistence type="predicted"/>
<keyword evidence="2" id="KW-0408">Iron</keyword>
<dbReference type="GO" id="GO:0051536">
    <property type="term" value="F:iron-sulfur cluster binding"/>
    <property type="evidence" value="ECO:0007669"/>
    <property type="project" value="UniProtKB-KW"/>
</dbReference>
<dbReference type="Pfam" id="PF00248">
    <property type="entry name" value="Aldo_ket_red"/>
    <property type="match status" value="1"/>
</dbReference>
<dbReference type="PANTHER" id="PTHR43312:SF2">
    <property type="entry name" value="OXIDOREDUCTASE"/>
    <property type="match status" value="1"/>
</dbReference>
<dbReference type="InterPro" id="IPR017896">
    <property type="entry name" value="4Fe4S_Fe-S-bd"/>
</dbReference>
<dbReference type="Gene3D" id="3.20.20.100">
    <property type="entry name" value="NADP-dependent oxidoreductase domain"/>
    <property type="match status" value="1"/>
</dbReference>
<dbReference type="PROSITE" id="PS00198">
    <property type="entry name" value="4FE4S_FER_1"/>
    <property type="match status" value="1"/>
</dbReference>
<dbReference type="SUPFAM" id="SSF51430">
    <property type="entry name" value="NAD(P)-linked oxidoreductase"/>
    <property type="match status" value="1"/>
</dbReference>
<evidence type="ECO:0000259" key="4">
    <source>
        <dbReference type="PROSITE" id="PS51379"/>
    </source>
</evidence>
<name>A0A6M0LF69_PSEXY</name>
<keyword evidence="1" id="KW-0479">Metal-binding</keyword>
<reference evidence="5 6" key="1">
    <citation type="submission" date="2019-09" db="EMBL/GenBank/DDBJ databases">
        <authorList>
            <person name="Pidcock S.E."/>
            <person name="Huws S.A."/>
        </authorList>
    </citation>
    <scope>NUCLEOTIDE SEQUENCE [LARGE SCALE GENOMIC DNA]</scope>
    <source>
        <strain evidence="5 6">MZ8</strain>
    </source>
</reference>
<dbReference type="Pfam" id="PF13187">
    <property type="entry name" value="Fer4_9"/>
    <property type="match status" value="1"/>
</dbReference>
<feature type="domain" description="4Fe-4S ferredoxin-type" evidence="4">
    <location>
        <begin position="338"/>
        <end position="369"/>
    </location>
</feature>
<keyword evidence="3" id="KW-0411">Iron-sulfur</keyword>
<dbReference type="InterPro" id="IPR020471">
    <property type="entry name" value="AKR"/>
</dbReference>
<accession>A0A6M0LF69</accession>
<protein>
    <submittedName>
        <fullName evidence="5">Aldo/keto reductase</fullName>
    </submittedName>
</protein>
<dbReference type="AlphaFoldDB" id="A0A6M0LF69"/>
<evidence type="ECO:0000313" key="6">
    <source>
        <dbReference type="Proteomes" id="UP000473091"/>
    </source>
</evidence>
<dbReference type="InterPro" id="IPR017900">
    <property type="entry name" value="4Fe4S_Fe_S_CS"/>
</dbReference>
<dbReference type="EMBL" id="VTVE01000001">
    <property type="protein sequence ID" value="NEX00583.1"/>
    <property type="molecule type" value="Genomic_DNA"/>
</dbReference>
<dbReference type="GO" id="GO:0046872">
    <property type="term" value="F:metal ion binding"/>
    <property type="evidence" value="ECO:0007669"/>
    <property type="project" value="UniProtKB-KW"/>
</dbReference>
<dbReference type="Proteomes" id="UP000473091">
    <property type="component" value="Unassembled WGS sequence"/>
</dbReference>
<dbReference type="GO" id="GO:0016491">
    <property type="term" value="F:oxidoreductase activity"/>
    <property type="evidence" value="ECO:0007669"/>
    <property type="project" value="InterPro"/>
</dbReference>
<evidence type="ECO:0000256" key="1">
    <source>
        <dbReference type="ARBA" id="ARBA00022723"/>
    </source>
</evidence>
<dbReference type="InterPro" id="IPR053135">
    <property type="entry name" value="AKR2_Oxidoreductase"/>
</dbReference>
<reference evidence="5 6" key="2">
    <citation type="submission" date="2020-03" db="EMBL/GenBank/DDBJ databases">
        <title>Investigating the evolutionary divergence of the Butyrivibrio group.</title>
        <authorList>
            <person name="Skvortsov T."/>
            <person name="Santos F.G."/>
            <person name="Ting K.S."/>
            <person name="Creevey C.J."/>
        </authorList>
    </citation>
    <scope>NUCLEOTIDE SEQUENCE [LARGE SCALE GENOMIC DNA]</scope>
    <source>
        <strain evidence="5 6">MZ8</strain>
    </source>
</reference>
<evidence type="ECO:0000256" key="2">
    <source>
        <dbReference type="ARBA" id="ARBA00023004"/>
    </source>
</evidence>
<evidence type="ECO:0000313" key="5">
    <source>
        <dbReference type="EMBL" id="NEX00583.1"/>
    </source>
</evidence>
<comment type="caution">
    <text evidence="5">The sequence shown here is derived from an EMBL/GenBank/DDBJ whole genome shotgun (WGS) entry which is preliminary data.</text>
</comment>
<dbReference type="InterPro" id="IPR036812">
    <property type="entry name" value="NAD(P)_OxRdtase_dom_sf"/>
</dbReference>
<evidence type="ECO:0000256" key="3">
    <source>
        <dbReference type="ARBA" id="ARBA00023014"/>
    </source>
</evidence>
<organism evidence="5 6">
    <name type="scientific">Pseudobutyrivibrio xylanivorans</name>
    <dbReference type="NCBI Taxonomy" id="185007"/>
    <lineage>
        <taxon>Bacteria</taxon>
        <taxon>Bacillati</taxon>
        <taxon>Bacillota</taxon>
        <taxon>Clostridia</taxon>
        <taxon>Lachnospirales</taxon>
        <taxon>Lachnospiraceae</taxon>
        <taxon>Pseudobutyrivibrio</taxon>
    </lineage>
</organism>
<sequence>MLYRNDRYGNPISILGYGCMRFTTKAGSIDIDKAEKEIMAAYEAGVNYYDTAYVYPGSEAALGVILERNNIREKINIATKLPQYLVKNRESLDKYFDEELKRLKTDYIDYYLMHHMTAINQWDKLEQVGIRDWIKEKKESGQIRNIGFSYHGNTEDFIGILDSYDWDFCQIQYNYVDEHTQAGLKGLRHAAEKGIPVVIMEPLRGGKLVNLLPEKAKKEIAESPKGYTNAELGLRWLWNQPEVTCVLSGMNSPEMVAENCRIASDAEAGSFDEADFALIEKVKEAIRETEKVGCTGCRYCMPCPKGVDIPALFRSYNMTSLEGKSHARFEYAQTVGLKSEPAFATQCIECGKCEQHCPQNIPIRRMLKEADRVVRPWPYKIGINIVRKFFLKK</sequence>
<dbReference type="PANTHER" id="PTHR43312">
    <property type="entry name" value="D-THREO-ALDOSE 1-DEHYDROGENASE"/>
    <property type="match status" value="1"/>
</dbReference>
<gene>
    <name evidence="5" type="ORF">F0Q01_01660</name>
</gene>
<dbReference type="CDD" id="cd19096">
    <property type="entry name" value="AKR_Fe-S_oxidoreductase"/>
    <property type="match status" value="1"/>
</dbReference>
<dbReference type="PRINTS" id="PR00069">
    <property type="entry name" value="ALDKETRDTASE"/>
</dbReference>
<dbReference type="InterPro" id="IPR023210">
    <property type="entry name" value="NADP_OxRdtase_dom"/>
</dbReference>
<dbReference type="SUPFAM" id="SSF46548">
    <property type="entry name" value="alpha-helical ferredoxin"/>
    <property type="match status" value="1"/>
</dbReference>